<protein>
    <submittedName>
        <fullName evidence="1">Uncharacterized protein</fullName>
    </submittedName>
</protein>
<sequence>MPFQSRRIRLPNSIPSVDLKIARPELAIQRIYQNEASRAHRNNLTKTKQEGFGKLIRLKHKLRLMVGDKCGSFVAVPQSLDKETVRHTLLLPPIPRLLLLHFGEHLRIPRRDPITSVVKPRLGSNVARNLLIYILHPGEDPQATIVSCT</sequence>
<dbReference type="EMBL" id="JARK01000185">
    <property type="protein sequence ID" value="EYC41016.1"/>
    <property type="molecule type" value="Genomic_DNA"/>
</dbReference>
<dbReference type="AlphaFoldDB" id="A0A016WN42"/>
<name>A0A016WN42_9BILA</name>
<evidence type="ECO:0000313" key="2">
    <source>
        <dbReference type="Proteomes" id="UP000024635"/>
    </source>
</evidence>
<dbReference type="Proteomes" id="UP000024635">
    <property type="component" value="Unassembled WGS sequence"/>
</dbReference>
<evidence type="ECO:0000313" key="1">
    <source>
        <dbReference type="EMBL" id="EYC41016.1"/>
    </source>
</evidence>
<gene>
    <name evidence="1" type="primary">Acey_s0585.g317</name>
    <name evidence="1" type="ORF">Y032_0585g317</name>
</gene>
<keyword evidence="2" id="KW-1185">Reference proteome</keyword>
<proteinExistence type="predicted"/>
<accession>A0A016WN42</accession>
<reference evidence="2" key="1">
    <citation type="journal article" date="2015" name="Nat. Genet.">
        <title>The genome and transcriptome of the zoonotic hookworm Ancylostoma ceylanicum identify infection-specific gene families.</title>
        <authorList>
            <person name="Schwarz E.M."/>
            <person name="Hu Y."/>
            <person name="Antoshechkin I."/>
            <person name="Miller M.M."/>
            <person name="Sternberg P.W."/>
            <person name="Aroian R.V."/>
        </authorList>
    </citation>
    <scope>NUCLEOTIDE SEQUENCE</scope>
    <source>
        <strain evidence="2">HY135</strain>
    </source>
</reference>
<organism evidence="1 2">
    <name type="scientific">Ancylostoma ceylanicum</name>
    <dbReference type="NCBI Taxonomy" id="53326"/>
    <lineage>
        <taxon>Eukaryota</taxon>
        <taxon>Metazoa</taxon>
        <taxon>Ecdysozoa</taxon>
        <taxon>Nematoda</taxon>
        <taxon>Chromadorea</taxon>
        <taxon>Rhabditida</taxon>
        <taxon>Rhabditina</taxon>
        <taxon>Rhabditomorpha</taxon>
        <taxon>Strongyloidea</taxon>
        <taxon>Ancylostomatidae</taxon>
        <taxon>Ancylostomatinae</taxon>
        <taxon>Ancylostoma</taxon>
    </lineage>
</organism>
<comment type="caution">
    <text evidence="1">The sequence shown here is derived from an EMBL/GenBank/DDBJ whole genome shotgun (WGS) entry which is preliminary data.</text>
</comment>